<keyword evidence="2" id="KW-0238">DNA-binding</keyword>
<keyword evidence="1" id="KW-0805">Transcription regulation</keyword>
<keyword evidence="3" id="KW-0804">Transcription</keyword>
<proteinExistence type="predicted"/>
<accession>A0ABQ3MG52</accession>
<dbReference type="PANTHER" id="PTHR30204:SF94">
    <property type="entry name" value="HEAVY METAL-DEPENDENT TRANSCRIPTIONAL REGULATOR HI_0293-RELATED"/>
    <property type="match status" value="1"/>
</dbReference>
<dbReference type="RefSeq" id="WP_229904916.1">
    <property type="nucleotide sequence ID" value="NZ_BNAR01000006.1"/>
</dbReference>
<dbReference type="SMART" id="SM00422">
    <property type="entry name" value="HTH_MERR"/>
    <property type="match status" value="1"/>
</dbReference>
<dbReference type="InterPro" id="IPR009061">
    <property type="entry name" value="DNA-bd_dom_put_sf"/>
</dbReference>
<dbReference type="PRINTS" id="PR00040">
    <property type="entry name" value="HTHMERR"/>
</dbReference>
<dbReference type="InterPro" id="IPR000551">
    <property type="entry name" value="MerR-type_HTH_dom"/>
</dbReference>
<dbReference type="PANTHER" id="PTHR30204">
    <property type="entry name" value="REDOX-CYCLING DRUG-SENSING TRANSCRIPTIONAL ACTIVATOR SOXR"/>
    <property type="match status" value="1"/>
</dbReference>
<evidence type="ECO:0000256" key="1">
    <source>
        <dbReference type="ARBA" id="ARBA00023015"/>
    </source>
</evidence>
<evidence type="ECO:0000256" key="2">
    <source>
        <dbReference type="ARBA" id="ARBA00023125"/>
    </source>
</evidence>
<evidence type="ECO:0000313" key="6">
    <source>
        <dbReference type="Proteomes" id="UP000605568"/>
    </source>
</evidence>
<dbReference type="PROSITE" id="PS50937">
    <property type="entry name" value="HTH_MERR_2"/>
    <property type="match status" value="1"/>
</dbReference>
<dbReference type="Gene3D" id="1.10.1660.10">
    <property type="match status" value="1"/>
</dbReference>
<evidence type="ECO:0000259" key="4">
    <source>
        <dbReference type="PROSITE" id="PS50937"/>
    </source>
</evidence>
<dbReference type="InterPro" id="IPR047057">
    <property type="entry name" value="MerR_fam"/>
</dbReference>
<dbReference type="EMBL" id="BNAR01000006">
    <property type="protein sequence ID" value="GHH43584.1"/>
    <property type="molecule type" value="Genomic_DNA"/>
</dbReference>
<evidence type="ECO:0000256" key="3">
    <source>
        <dbReference type="ARBA" id="ARBA00023163"/>
    </source>
</evidence>
<gene>
    <name evidence="5" type="ORF">GCM10017774_41370</name>
</gene>
<sequence>MPNIRITGLAEISGLTPPTIRFYEHTGLLPAASRTSSGHRVYNDRDVDRLRFIVRAKHMGFSLDEIRELIHSCGDNPTAVDLDRALDTLRTRIAEVNERVAELSAFSAQLLTNLWAIRTQRLIDTASAEQVCREHWAQVLSLPHTRQDSDDLITLTFPSSPALVVSLTGLVAHESVCQPQAAILLRCNMTTTVLELGEAEVTRHLIDDLFSLIAEDLAVNERSSAEDGSDSQVASGTGVQV</sequence>
<protein>
    <submittedName>
        <fullName evidence="5">MerR family transcriptional regulator</fullName>
    </submittedName>
</protein>
<dbReference type="Proteomes" id="UP000605568">
    <property type="component" value="Unassembled WGS sequence"/>
</dbReference>
<keyword evidence="6" id="KW-1185">Reference proteome</keyword>
<comment type="caution">
    <text evidence="5">The sequence shown here is derived from an EMBL/GenBank/DDBJ whole genome shotgun (WGS) entry which is preliminary data.</text>
</comment>
<dbReference type="SUPFAM" id="SSF46955">
    <property type="entry name" value="Putative DNA-binding domain"/>
    <property type="match status" value="1"/>
</dbReference>
<organism evidence="5 6">
    <name type="scientific">Lentzea cavernae</name>
    <dbReference type="NCBI Taxonomy" id="2020703"/>
    <lineage>
        <taxon>Bacteria</taxon>
        <taxon>Bacillati</taxon>
        <taxon>Actinomycetota</taxon>
        <taxon>Actinomycetes</taxon>
        <taxon>Pseudonocardiales</taxon>
        <taxon>Pseudonocardiaceae</taxon>
        <taxon>Lentzea</taxon>
    </lineage>
</organism>
<name>A0ABQ3MG52_9PSEU</name>
<reference evidence="6" key="1">
    <citation type="journal article" date="2019" name="Int. J. Syst. Evol. Microbiol.">
        <title>The Global Catalogue of Microorganisms (GCM) 10K type strain sequencing project: providing services to taxonomists for standard genome sequencing and annotation.</title>
        <authorList>
            <consortium name="The Broad Institute Genomics Platform"/>
            <consortium name="The Broad Institute Genome Sequencing Center for Infectious Disease"/>
            <person name="Wu L."/>
            <person name="Ma J."/>
        </authorList>
    </citation>
    <scope>NUCLEOTIDE SEQUENCE [LARGE SCALE GENOMIC DNA]</scope>
    <source>
        <strain evidence="6">CGMCC 4.7367</strain>
    </source>
</reference>
<feature type="domain" description="HTH merR-type" evidence="4">
    <location>
        <begin position="3"/>
        <end position="72"/>
    </location>
</feature>
<dbReference type="Pfam" id="PF13411">
    <property type="entry name" value="MerR_1"/>
    <property type="match status" value="1"/>
</dbReference>
<evidence type="ECO:0000313" key="5">
    <source>
        <dbReference type="EMBL" id="GHH43584.1"/>
    </source>
</evidence>